<evidence type="ECO:0000313" key="6">
    <source>
        <dbReference type="Proteomes" id="UP000270342"/>
    </source>
</evidence>
<dbReference type="InterPro" id="IPR012785">
    <property type="entry name" value="Protocat_dOase_b"/>
</dbReference>
<dbReference type="InterPro" id="IPR050770">
    <property type="entry name" value="Intradiol_RC_Dioxygenase"/>
</dbReference>
<dbReference type="GO" id="GO:0018578">
    <property type="term" value="F:protocatechuate 3,4-dioxygenase activity"/>
    <property type="evidence" value="ECO:0007669"/>
    <property type="project" value="UniProtKB-EC"/>
</dbReference>
<feature type="domain" description="Intradiol ring-cleavage dioxygenases" evidence="4">
    <location>
        <begin position="88"/>
        <end position="116"/>
    </location>
</feature>
<proteinExistence type="inferred from homology"/>
<dbReference type="Pfam" id="PF00775">
    <property type="entry name" value="Dioxygenase_C"/>
    <property type="match status" value="1"/>
</dbReference>
<keyword evidence="2 5" id="KW-0223">Dioxygenase</keyword>
<dbReference type="RefSeq" id="WP_121086719.1">
    <property type="nucleotide sequence ID" value="NZ_RBZU01000004.1"/>
</dbReference>
<dbReference type="InterPro" id="IPR000627">
    <property type="entry name" value="Intradiol_dOase_C"/>
</dbReference>
<dbReference type="InterPro" id="IPR024756">
    <property type="entry name" value="PCDO_beta_N"/>
</dbReference>
<accession>A0A494XZG4</accession>
<keyword evidence="6" id="KW-1185">Reference proteome</keyword>
<dbReference type="PANTHER" id="PTHR33711:SF10">
    <property type="entry name" value="INTRADIOL RING-CLEAVAGE DIOXYGENASES DOMAIN-CONTAINING PROTEIN"/>
    <property type="match status" value="1"/>
</dbReference>
<dbReference type="OrthoDB" id="9805815at2"/>
<dbReference type="GO" id="GO:0008199">
    <property type="term" value="F:ferric iron binding"/>
    <property type="evidence" value="ECO:0007669"/>
    <property type="project" value="InterPro"/>
</dbReference>
<dbReference type="InterPro" id="IPR015889">
    <property type="entry name" value="Intradiol_dOase_core"/>
</dbReference>
<dbReference type="PROSITE" id="PS00083">
    <property type="entry name" value="INTRADIOL_DIOXYGENAS"/>
    <property type="match status" value="1"/>
</dbReference>
<dbReference type="NCBIfam" id="TIGR02422">
    <property type="entry name" value="protocat_beta"/>
    <property type="match status" value="1"/>
</dbReference>
<organism evidence="5 6">
    <name type="scientific">Pararobbsia silviterrae</name>
    <dbReference type="NCBI Taxonomy" id="1792498"/>
    <lineage>
        <taxon>Bacteria</taxon>
        <taxon>Pseudomonadati</taxon>
        <taxon>Pseudomonadota</taxon>
        <taxon>Betaproteobacteria</taxon>
        <taxon>Burkholderiales</taxon>
        <taxon>Burkholderiaceae</taxon>
        <taxon>Pararobbsia</taxon>
    </lineage>
</organism>
<dbReference type="Gene3D" id="2.60.130.10">
    <property type="entry name" value="Aromatic compound dioxygenase"/>
    <property type="match status" value="1"/>
</dbReference>
<dbReference type="EMBL" id="RBZU01000004">
    <property type="protein sequence ID" value="RKP55934.1"/>
    <property type="molecule type" value="Genomic_DNA"/>
</dbReference>
<comment type="similarity">
    <text evidence="1">Belongs to the intradiol ring-cleavage dioxygenase family.</text>
</comment>
<comment type="caution">
    <text evidence="5">The sequence shown here is derived from an EMBL/GenBank/DDBJ whole genome shotgun (WGS) entry which is preliminary data.</text>
</comment>
<dbReference type="PANTHER" id="PTHR33711">
    <property type="entry name" value="DIOXYGENASE, PUTATIVE (AFU_ORTHOLOGUE AFUA_2G02910)-RELATED"/>
    <property type="match status" value="1"/>
</dbReference>
<evidence type="ECO:0000256" key="1">
    <source>
        <dbReference type="ARBA" id="ARBA00007825"/>
    </source>
</evidence>
<dbReference type="Proteomes" id="UP000270342">
    <property type="component" value="Unassembled WGS sequence"/>
</dbReference>
<reference evidence="5 6" key="1">
    <citation type="submission" date="2018-10" db="EMBL/GenBank/DDBJ databases">
        <title>Robbsia sp. DHC34, isolated from soil.</title>
        <authorList>
            <person name="Gao Z.-H."/>
            <person name="Qiu L.-H."/>
        </authorList>
    </citation>
    <scope>NUCLEOTIDE SEQUENCE [LARGE SCALE GENOMIC DNA]</scope>
    <source>
        <strain evidence="5 6">DHC34</strain>
    </source>
</reference>
<dbReference type="AlphaFoldDB" id="A0A494XZG4"/>
<keyword evidence="3 5" id="KW-0560">Oxidoreductase</keyword>
<dbReference type="EC" id="1.13.11.3" evidence="5"/>
<dbReference type="SUPFAM" id="SSF49482">
    <property type="entry name" value="Aromatic compound dioxygenase"/>
    <property type="match status" value="1"/>
</dbReference>
<evidence type="ECO:0000313" key="5">
    <source>
        <dbReference type="EMBL" id="RKP55934.1"/>
    </source>
</evidence>
<evidence type="ECO:0000259" key="4">
    <source>
        <dbReference type="PROSITE" id="PS00083"/>
    </source>
</evidence>
<sequence length="244" mass="27305">MTAETSTSLAETPAILSPRDWDAHPAYIYPGYRSSVLRGPTRPLIPLKENLRNRRVPVYGAEDLGKLDNDLTRNAVKNGEPLGERIIVTGRVLDEGGRPVRNTLVEVWQANAAGRYVHKTDQHDAPLDPNFLGAGRCLTDNDGYYRFKTIKPGAYPWGNHPNAWRPNHIHFSLFGDAFGSRLVTQMYFPGDPLLAYDPIYQGTPESARERMISAFSMDVTEEGYALGYIFDIVLRGPNQTPTED</sequence>
<dbReference type="GO" id="GO:0019619">
    <property type="term" value="P:3,4-dihydroxybenzoate catabolic process"/>
    <property type="evidence" value="ECO:0007669"/>
    <property type="project" value="InterPro"/>
</dbReference>
<evidence type="ECO:0000256" key="3">
    <source>
        <dbReference type="ARBA" id="ARBA00023002"/>
    </source>
</evidence>
<dbReference type="CDD" id="cd03464">
    <property type="entry name" value="3_4-PCD_beta"/>
    <property type="match status" value="1"/>
</dbReference>
<evidence type="ECO:0000256" key="2">
    <source>
        <dbReference type="ARBA" id="ARBA00022964"/>
    </source>
</evidence>
<name>A0A494XZG4_9BURK</name>
<protein>
    <submittedName>
        <fullName evidence="5">Protocatechuate 3,4-dioxygenase subunit beta</fullName>
        <ecNumber evidence="5">1.13.11.3</ecNumber>
    </submittedName>
</protein>
<gene>
    <name evidence="5" type="primary">pcaH</name>
    <name evidence="5" type="ORF">D7S86_12110</name>
</gene>
<dbReference type="Pfam" id="PF12391">
    <property type="entry name" value="PCDO_beta_N"/>
    <property type="match status" value="1"/>
</dbReference>